<dbReference type="PANTHER" id="PTHR10209">
    <property type="entry name" value="OXIDOREDUCTASE, 2OG-FE II OXYGENASE FAMILY PROTEIN"/>
    <property type="match status" value="1"/>
</dbReference>
<dbReference type="Pfam" id="PF14226">
    <property type="entry name" value="DIOX_N"/>
    <property type="match status" value="1"/>
</dbReference>
<evidence type="ECO:0000313" key="7">
    <source>
        <dbReference type="EMBL" id="TXG72278.1"/>
    </source>
</evidence>
<dbReference type="EMBL" id="VAHF01000001">
    <property type="protein sequence ID" value="TXG72278.1"/>
    <property type="molecule type" value="Genomic_DNA"/>
</dbReference>
<dbReference type="InterPro" id="IPR044861">
    <property type="entry name" value="IPNS-like_FE2OG_OXY"/>
</dbReference>
<keyword evidence="8" id="KW-1185">Reference proteome</keyword>
<protein>
    <recommendedName>
        <fullName evidence="6">Fe2OG dioxygenase domain-containing protein</fullName>
    </recommendedName>
</protein>
<evidence type="ECO:0000259" key="6">
    <source>
        <dbReference type="PROSITE" id="PS51471"/>
    </source>
</evidence>
<comment type="similarity">
    <text evidence="2">Belongs to the iron/ascorbate-dependent oxidoreductase family.</text>
</comment>
<comment type="cofactor">
    <cofactor evidence="1">
        <name>Fe cation</name>
        <dbReference type="ChEBI" id="CHEBI:24875"/>
    </cofactor>
</comment>
<evidence type="ECO:0000256" key="3">
    <source>
        <dbReference type="ARBA" id="ARBA00022723"/>
    </source>
</evidence>
<dbReference type="Pfam" id="PF03171">
    <property type="entry name" value="2OG-FeII_Oxy"/>
    <property type="match status" value="1"/>
</dbReference>
<name>A0A5C7IT28_9ROSI</name>
<dbReference type="InterPro" id="IPR005123">
    <property type="entry name" value="Oxoglu/Fe-dep_dioxygenase_dom"/>
</dbReference>
<keyword evidence="3" id="KW-0479">Metal-binding</keyword>
<accession>A0A5C7IT28</accession>
<gene>
    <name evidence="7" type="ORF">EZV62_000857</name>
</gene>
<organism evidence="7 8">
    <name type="scientific">Acer yangbiense</name>
    <dbReference type="NCBI Taxonomy" id="1000413"/>
    <lineage>
        <taxon>Eukaryota</taxon>
        <taxon>Viridiplantae</taxon>
        <taxon>Streptophyta</taxon>
        <taxon>Embryophyta</taxon>
        <taxon>Tracheophyta</taxon>
        <taxon>Spermatophyta</taxon>
        <taxon>Magnoliopsida</taxon>
        <taxon>eudicotyledons</taxon>
        <taxon>Gunneridae</taxon>
        <taxon>Pentapetalae</taxon>
        <taxon>rosids</taxon>
        <taxon>malvids</taxon>
        <taxon>Sapindales</taxon>
        <taxon>Sapindaceae</taxon>
        <taxon>Hippocastanoideae</taxon>
        <taxon>Acereae</taxon>
        <taxon>Acer</taxon>
    </lineage>
</organism>
<sequence length="547" mass="61338">MVYRPISKTTYAVPLKNVFDTLNDISKPSLHKDAQEVSNDDKPVEEVQVDYSAIGKVSGGSEKTSLKASNILSSPEIVAFSPSELEVVEVGSLNSNLVKTMDATKASNMISFNMNDDASTRQHTGPIILHNSTTILNTNTGPMESDLQDRHSFKDNTSVDVGTSNSNSLNNFSRKDDKVPWTIHPTMEPNYDRASELRAFDETKAGVKGLVDAGIDKIPRIFYQPPDNFNKAPVSGDTHFSFPVIDLEGVDKDPIQRKEIVERVGNASEKWGFFQVINHGIPLSVLEEMKAGVHRFYEQDNEVKKEWYTRDMTKRVIYNTNFDFFSAPAANWRDSMFCYIAPDPPKPEDLPAACRDIMMEYSKQVMKLGYLLFELLSEALGLKPNNLKDMGCVEGLSLLCHYYPACPQPDLTLGTTKHADNDFLTVLLQDHIGGLQVLHRNHWVDVPPSPQALVINLGDLLQASLISNDKFISAEHRVLANRVVPRVSVASFFGHNRLPVTRIYGPIKELLSEENPPKYREITVKDYVAYYREKGLDGTSALLHFRL</sequence>
<dbReference type="GO" id="GO:0046872">
    <property type="term" value="F:metal ion binding"/>
    <property type="evidence" value="ECO:0007669"/>
    <property type="project" value="UniProtKB-KW"/>
</dbReference>
<dbReference type="GO" id="GO:0051213">
    <property type="term" value="F:dioxygenase activity"/>
    <property type="evidence" value="ECO:0007669"/>
    <property type="project" value="UniProtKB-ARBA"/>
</dbReference>
<keyword evidence="5" id="KW-0408">Iron</keyword>
<dbReference type="PROSITE" id="PS51471">
    <property type="entry name" value="FE2OG_OXY"/>
    <property type="match status" value="1"/>
</dbReference>
<evidence type="ECO:0000256" key="5">
    <source>
        <dbReference type="ARBA" id="ARBA00023004"/>
    </source>
</evidence>
<dbReference type="SUPFAM" id="SSF51197">
    <property type="entry name" value="Clavaminate synthase-like"/>
    <property type="match status" value="1"/>
</dbReference>
<keyword evidence="4" id="KW-0560">Oxidoreductase</keyword>
<dbReference type="Proteomes" id="UP000323000">
    <property type="component" value="Chromosome 1"/>
</dbReference>
<dbReference type="AlphaFoldDB" id="A0A5C7IT28"/>
<feature type="domain" description="Fe2OG dioxygenase" evidence="6">
    <location>
        <begin position="394"/>
        <end position="495"/>
    </location>
</feature>
<dbReference type="FunFam" id="2.60.120.330:FF:000005">
    <property type="entry name" value="1-aminocyclopropane-1-carboxylate oxidase homolog 1"/>
    <property type="match status" value="1"/>
</dbReference>
<comment type="caution">
    <text evidence="7">The sequence shown here is derived from an EMBL/GenBank/DDBJ whole genome shotgun (WGS) entry which is preliminary data.</text>
</comment>
<evidence type="ECO:0000256" key="4">
    <source>
        <dbReference type="ARBA" id="ARBA00023002"/>
    </source>
</evidence>
<dbReference type="InterPro" id="IPR026992">
    <property type="entry name" value="DIOX_N"/>
</dbReference>
<dbReference type="Gene3D" id="2.60.120.330">
    <property type="entry name" value="B-lactam Antibiotic, Isopenicillin N Synthase, Chain"/>
    <property type="match status" value="1"/>
</dbReference>
<evidence type="ECO:0000256" key="1">
    <source>
        <dbReference type="ARBA" id="ARBA00001962"/>
    </source>
</evidence>
<proteinExistence type="inferred from homology"/>
<dbReference type="PANTHER" id="PTHR10209:SF791">
    <property type="entry name" value="1-AMINOCYCLOPROPANE-1-CARBOXYLATE OXIDASE HOMOLOG 1"/>
    <property type="match status" value="1"/>
</dbReference>
<dbReference type="InterPro" id="IPR027443">
    <property type="entry name" value="IPNS-like_sf"/>
</dbReference>
<evidence type="ECO:0000256" key="2">
    <source>
        <dbReference type="ARBA" id="ARBA00008056"/>
    </source>
</evidence>
<dbReference type="OrthoDB" id="288590at2759"/>
<evidence type="ECO:0000313" key="8">
    <source>
        <dbReference type="Proteomes" id="UP000323000"/>
    </source>
</evidence>
<reference evidence="8" key="1">
    <citation type="journal article" date="2019" name="Gigascience">
        <title>De novo genome assembly of the endangered Acer yangbiense, a plant species with extremely small populations endemic to Yunnan Province, China.</title>
        <authorList>
            <person name="Yang J."/>
            <person name="Wariss H.M."/>
            <person name="Tao L."/>
            <person name="Zhang R."/>
            <person name="Yun Q."/>
            <person name="Hollingsworth P."/>
            <person name="Dao Z."/>
            <person name="Luo G."/>
            <person name="Guo H."/>
            <person name="Ma Y."/>
            <person name="Sun W."/>
        </authorList>
    </citation>
    <scope>NUCLEOTIDE SEQUENCE [LARGE SCALE GENOMIC DNA]</scope>
    <source>
        <strain evidence="8">cv. Malutang</strain>
    </source>
</reference>